<dbReference type="OrthoDB" id="3263055at2759"/>
<organism evidence="3 5">
    <name type="scientific">Fistulina hepatica ATCC 64428</name>
    <dbReference type="NCBI Taxonomy" id="1128425"/>
    <lineage>
        <taxon>Eukaryota</taxon>
        <taxon>Fungi</taxon>
        <taxon>Dikarya</taxon>
        <taxon>Basidiomycota</taxon>
        <taxon>Agaricomycotina</taxon>
        <taxon>Agaricomycetes</taxon>
        <taxon>Agaricomycetidae</taxon>
        <taxon>Agaricales</taxon>
        <taxon>Fistulinaceae</taxon>
        <taxon>Fistulina</taxon>
    </lineage>
</organism>
<name>A0A0D7AB45_9AGAR</name>
<keyword evidence="1" id="KW-0732">Signal</keyword>
<feature type="chain" id="PRO_5007397676" description="DUF6534 domain-containing protein" evidence="1">
    <location>
        <begin position="22"/>
        <end position="140"/>
    </location>
</feature>
<gene>
    <name evidence="4" type="ORF">FISHEDRAFT_73177</name>
    <name evidence="3" type="ORF">FISHEDRAFT_74940</name>
</gene>
<evidence type="ECO:0000313" key="3">
    <source>
        <dbReference type="EMBL" id="KIY47166.1"/>
    </source>
</evidence>
<evidence type="ECO:0000313" key="5">
    <source>
        <dbReference type="Proteomes" id="UP000054144"/>
    </source>
</evidence>
<evidence type="ECO:0000256" key="1">
    <source>
        <dbReference type="SAM" id="SignalP"/>
    </source>
</evidence>
<keyword evidence="5" id="KW-1185">Reference proteome</keyword>
<dbReference type="AlphaFoldDB" id="A0A0D7AB45"/>
<dbReference type="Proteomes" id="UP000054144">
    <property type="component" value="Unassembled WGS sequence"/>
</dbReference>
<evidence type="ECO:0000259" key="2">
    <source>
        <dbReference type="Pfam" id="PF20152"/>
    </source>
</evidence>
<evidence type="ECO:0000313" key="4">
    <source>
        <dbReference type="EMBL" id="KIY48913.1"/>
    </source>
</evidence>
<dbReference type="InterPro" id="IPR045339">
    <property type="entry name" value="DUF6534"/>
</dbReference>
<accession>A0A0D7AB45</accession>
<sequence>MATIFSFTLLEGLPTAVTTLACEILTKTSPGTFIYSIFSATLGRWYTNCLLVSLNSRDYIRDMGHMPPTVDSIPLTTSNRFSSGERRRQHNETFQINIETRTDTTYNHSDSYIQAPAVAFTSEGKTAKDIHGKSGPDINF</sequence>
<feature type="domain" description="DUF6534" evidence="2">
    <location>
        <begin position="7"/>
        <end position="59"/>
    </location>
</feature>
<feature type="signal peptide" evidence="1">
    <location>
        <begin position="1"/>
        <end position="21"/>
    </location>
</feature>
<dbReference type="Pfam" id="PF20152">
    <property type="entry name" value="DUF6534"/>
    <property type="match status" value="1"/>
</dbReference>
<protein>
    <recommendedName>
        <fullName evidence="2">DUF6534 domain-containing protein</fullName>
    </recommendedName>
</protein>
<proteinExistence type="predicted"/>
<dbReference type="EMBL" id="KN881797">
    <property type="protein sequence ID" value="KIY48913.1"/>
    <property type="molecule type" value="Genomic_DNA"/>
</dbReference>
<dbReference type="EMBL" id="KN882007">
    <property type="protein sequence ID" value="KIY47166.1"/>
    <property type="molecule type" value="Genomic_DNA"/>
</dbReference>
<reference evidence="3 5" key="1">
    <citation type="journal article" date="2015" name="Fungal Genet. Biol.">
        <title>Evolution of novel wood decay mechanisms in Agaricales revealed by the genome sequences of Fistulina hepatica and Cylindrobasidium torrendii.</title>
        <authorList>
            <person name="Floudas D."/>
            <person name="Held B.W."/>
            <person name="Riley R."/>
            <person name="Nagy L.G."/>
            <person name="Koehler G."/>
            <person name="Ransdell A.S."/>
            <person name="Younus H."/>
            <person name="Chow J."/>
            <person name="Chiniquy J."/>
            <person name="Lipzen A."/>
            <person name="Tritt A."/>
            <person name="Sun H."/>
            <person name="Haridas S."/>
            <person name="LaButti K."/>
            <person name="Ohm R.A."/>
            <person name="Kues U."/>
            <person name="Blanchette R.A."/>
            <person name="Grigoriev I.V."/>
            <person name="Minto R.E."/>
            <person name="Hibbett D.S."/>
        </authorList>
    </citation>
    <scope>NUCLEOTIDE SEQUENCE [LARGE SCALE GENOMIC DNA]</scope>
    <source>
        <strain evidence="3 5">ATCC 64428</strain>
    </source>
</reference>